<comment type="caution">
    <text evidence="2">The sequence shown here is derived from an EMBL/GenBank/DDBJ whole genome shotgun (WGS) entry which is preliminary data.</text>
</comment>
<gene>
    <name evidence="2" type="ORF">J5N97_004253</name>
</gene>
<evidence type="ECO:0000313" key="3">
    <source>
        <dbReference type="Proteomes" id="UP001085076"/>
    </source>
</evidence>
<keyword evidence="1" id="KW-0472">Membrane</keyword>
<evidence type="ECO:0008006" key="4">
    <source>
        <dbReference type="Google" id="ProtNLM"/>
    </source>
</evidence>
<feature type="transmembrane region" description="Helical" evidence="1">
    <location>
        <begin position="59"/>
        <end position="81"/>
    </location>
</feature>
<name>A0A9D5D7I7_9LILI</name>
<evidence type="ECO:0000313" key="2">
    <source>
        <dbReference type="EMBL" id="KAJ0985897.1"/>
    </source>
</evidence>
<protein>
    <recommendedName>
        <fullName evidence="4">DUF4408 domain-containing protein</fullName>
    </recommendedName>
</protein>
<reference evidence="2" key="1">
    <citation type="submission" date="2021-03" db="EMBL/GenBank/DDBJ databases">
        <authorList>
            <person name="Li Z."/>
            <person name="Yang C."/>
        </authorList>
    </citation>
    <scope>NUCLEOTIDE SEQUENCE</scope>
    <source>
        <strain evidence="2">Dzin_1.0</strain>
        <tissue evidence="2">Leaf</tissue>
    </source>
</reference>
<feature type="transmembrane region" description="Helical" evidence="1">
    <location>
        <begin position="21"/>
        <end position="39"/>
    </location>
</feature>
<keyword evidence="1" id="KW-1133">Transmembrane helix</keyword>
<reference evidence="2" key="2">
    <citation type="journal article" date="2022" name="Hortic Res">
        <title>The genome of Dioscorea zingiberensis sheds light on the biosynthesis, origin and evolution of the medicinally important diosgenin saponins.</title>
        <authorList>
            <person name="Li Y."/>
            <person name="Tan C."/>
            <person name="Li Z."/>
            <person name="Guo J."/>
            <person name="Li S."/>
            <person name="Chen X."/>
            <person name="Wang C."/>
            <person name="Dai X."/>
            <person name="Yang H."/>
            <person name="Song W."/>
            <person name="Hou L."/>
            <person name="Xu J."/>
            <person name="Tong Z."/>
            <person name="Xu A."/>
            <person name="Yuan X."/>
            <person name="Wang W."/>
            <person name="Yang Q."/>
            <person name="Chen L."/>
            <person name="Sun Z."/>
            <person name="Wang K."/>
            <person name="Pan B."/>
            <person name="Chen J."/>
            <person name="Bao Y."/>
            <person name="Liu F."/>
            <person name="Qi X."/>
            <person name="Gang D.R."/>
            <person name="Wen J."/>
            <person name="Li J."/>
        </authorList>
    </citation>
    <scope>NUCLEOTIDE SEQUENCE</scope>
    <source>
        <strain evidence="2">Dzin_1.0</strain>
    </source>
</reference>
<keyword evidence="1" id="KW-0812">Transmembrane</keyword>
<sequence length="232" mass="25677">MDTVKAEKASAMRRYRRIRTVGRLFRCLEACAAIMIISWSSAKLPAAARLSGDLLRSAAAVLLSPRFVFLLGNAIVLVLFAKSGNLSPSPTPTTSSSPVSASPTPSGDLYDEFLESRGRVSHSLAPPQPSEGDVVYEDKAVCVETKRECRRTRSEKMEKQRNAPELRRSETDLALKVTEIGKNVTAAEDDDEFRRTIEAFIEKQLKFHRQESMTIVSSAASTPLNPDQIKYE</sequence>
<accession>A0A9D5D7I7</accession>
<dbReference type="PANTHER" id="PTHR33640">
    <property type="entry name" value="TRANSMEMBRANE PROTEIN"/>
    <property type="match status" value="1"/>
</dbReference>
<organism evidence="2 3">
    <name type="scientific">Dioscorea zingiberensis</name>
    <dbReference type="NCBI Taxonomy" id="325984"/>
    <lineage>
        <taxon>Eukaryota</taxon>
        <taxon>Viridiplantae</taxon>
        <taxon>Streptophyta</taxon>
        <taxon>Embryophyta</taxon>
        <taxon>Tracheophyta</taxon>
        <taxon>Spermatophyta</taxon>
        <taxon>Magnoliopsida</taxon>
        <taxon>Liliopsida</taxon>
        <taxon>Dioscoreales</taxon>
        <taxon>Dioscoreaceae</taxon>
        <taxon>Dioscorea</taxon>
    </lineage>
</organism>
<dbReference type="Proteomes" id="UP001085076">
    <property type="component" value="Miscellaneous, Linkage group lg01"/>
</dbReference>
<dbReference type="PANTHER" id="PTHR33640:SF8">
    <property type="entry name" value="TRANSMEMBRANE PROTEIN"/>
    <property type="match status" value="1"/>
</dbReference>
<keyword evidence="3" id="KW-1185">Reference proteome</keyword>
<dbReference type="AlphaFoldDB" id="A0A9D5D7I7"/>
<evidence type="ECO:0000256" key="1">
    <source>
        <dbReference type="SAM" id="Phobius"/>
    </source>
</evidence>
<dbReference type="EMBL" id="JAGGNH010000001">
    <property type="protein sequence ID" value="KAJ0985897.1"/>
    <property type="molecule type" value="Genomic_DNA"/>
</dbReference>
<dbReference type="OrthoDB" id="1095087at2759"/>
<proteinExistence type="predicted"/>